<feature type="compositionally biased region" description="Pro residues" evidence="1">
    <location>
        <begin position="590"/>
        <end position="601"/>
    </location>
</feature>
<dbReference type="STRING" id="1095629.A0A0C9X4T6"/>
<feature type="region of interest" description="Disordered" evidence="1">
    <location>
        <begin position="371"/>
        <end position="405"/>
    </location>
</feature>
<feature type="compositionally biased region" description="Pro residues" evidence="1">
    <location>
        <begin position="496"/>
        <end position="522"/>
    </location>
</feature>
<evidence type="ECO:0000313" key="4">
    <source>
        <dbReference type="Proteomes" id="UP000054477"/>
    </source>
</evidence>
<dbReference type="Proteomes" id="UP000054477">
    <property type="component" value="Unassembled WGS sequence"/>
</dbReference>
<feature type="domain" description="PB1" evidence="2">
    <location>
        <begin position="1"/>
        <end position="85"/>
    </location>
</feature>
<dbReference type="Gene3D" id="3.10.20.90">
    <property type="entry name" value="Phosphatidylinositol 3-kinase Catalytic Subunit, Chain A, domain 1"/>
    <property type="match status" value="1"/>
</dbReference>
<dbReference type="InterPro" id="IPR000270">
    <property type="entry name" value="PB1_dom"/>
</dbReference>
<feature type="region of interest" description="Disordered" evidence="1">
    <location>
        <begin position="150"/>
        <end position="188"/>
    </location>
</feature>
<keyword evidence="4" id="KW-1185">Reference proteome</keyword>
<gene>
    <name evidence="3" type="ORF">K443DRAFT_673476</name>
</gene>
<accession>A0A0C9X4T6</accession>
<dbReference type="SMART" id="SM00666">
    <property type="entry name" value="PB1"/>
    <property type="match status" value="1"/>
</dbReference>
<dbReference type="CDD" id="cd06397">
    <property type="entry name" value="PB1_UP1"/>
    <property type="match status" value="1"/>
</dbReference>
<feature type="region of interest" description="Disordered" evidence="1">
    <location>
        <begin position="713"/>
        <end position="735"/>
    </location>
</feature>
<sequence length="814" mass="88524">MPQAQFKLSKSDGHTRRLVFPDLPTWEDLASRLEHLYSIPLDKIGVSYIDNDNDEITLSSNDELQDFYRLSRRSDEVIKFAVLDLRSSRDGQKSEALPNRNTFGHESFDLDDDWQRLPTIHGISDLFLGRTPGVESPHAFVEVIESDANSVSPSVDNASDDGHSVVQPTSEISKPDKGKAKDVSSPNETVAAAAASTVSMVAEESPFKHPIHVYDLHSQNRAPSSSPNTRNNITAESTPKANAQDLDSRELQESSKVDLPALPEDLEDPPLPTTGDAVNTSPSLSHDIATLLTSLTTVVSGHPELSEGLRNIIRNATSGAYWQVHGEALSQAVTDIAQSVELSSSEVRRNVEEEAGRRISEVLGRMLRSLSEGQANPTPNLPANPVTGDSRNEAQLPASSAWYGPPRANFARHRMRGHPPIPGVSNTRPGWGGFWGGPPPVRAHTYHAHGPSLRHGSPHSPAVRNDFRHHDPQDRQIPVSPGPPPPLGSPSQISPALPPSSIPNPLPNVTPPAPTSTPPVEQPPFSGSTAAEELRPPRPLPHPNDFSHAGHSPHEGGLPPYGFPPFHYNSSGGVYPPHLPPPRGFSTSHPLPPPPPPPPRLPWGFMPYNPRPPLGSSEPSKPSPQELRAQVEAAKLLYKAEKERYRQEKEERKKDRERNISSSENAATQHTTEPQPVPSASTPLGDNSAPEVPVQIVSNARGPYPQLEMFSVPRRHNTHPGHGSSHKRGEKTPEDLTARALSRITKRLADMGFTQSSYPLLPAQIKAQMPANGVISKDEEDNLVTTLLEELLAMSPKPAFASGSKEKDIPGAWH</sequence>
<feature type="compositionally biased region" description="Basic and acidic residues" evidence="1">
    <location>
        <begin position="246"/>
        <end position="256"/>
    </location>
</feature>
<feature type="compositionally biased region" description="Polar residues" evidence="1">
    <location>
        <begin position="660"/>
        <end position="685"/>
    </location>
</feature>
<dbReference type="AlphaFoldDB" id="A0A0C9X4T6"/>
<organism evidence="3 4">
    <name type="scientific">Laccaria amethystina LaAM-08-1</name>
    <dbReference type="NCBI Taxonomy" id="1095629"/>
    <lineage>
        <taxon>Eukaryota</taxon>
        <taxon>Fungi</taxon>
        <taxon>Dikarya</taxon>
        <taxon>Basidiomycota</taxon>
        <taxon>Agaricomycotina</taxon>
        <taxon>Agaricomycetes</taxon>
        <taxon>Agaricomycetidae</taxon>
        <taxon>Agaricales</taxon>
        <taxon>Agaricineae</taxon>
        <taxon>Hydnangiaceae</taxon>
        <taxon>Laccaria</taxon>
    </lineage>
</organism>
<feature type="compositionally biased region" description="Polar residues" evidence="1">
    <location>
        <begin position="218"/>
        <end position="241"/>
    </location>
</feature>
<reference evidence="4" key="2">
    <citation type="submission" date="2015-01" db="EMBL/GenBank/DDBJ databases">
        <title>Evolutionary Origins and Diversification of the Mycorrhizal Mutualists.</title>
        <authorList>
            <consortium name="DOE Joint Genome Institute"/>
            <consortium name="Mycorrhizal Genomics Consortium"/>
            <person name="Kohler A."/>
            <person name="Kuo A."/>
            <person name="Nagy L.G."/>
            <person name="Floudas D."/>
            <person name="Copeland A."/>
            <person name="Barry K.W."/>
            <person name="Cichocki N."/>
            <person name="Veneault-Fourrey C."/>
            <person name="LaButti K."/>
            <person name="Lindquist E.A."/>
            <person name="Lipzen A."/>
            <person name="Lundell T."/>
            <person name="Morin E."/>
            <person name="Murat C."/>
            <person name="Riley R."/>
            <person name="Ohm R."/>
            <person name="Sun H."/>
            <person name="Tunlid A."/>
            <person name="Henrissat B."/>
            <person name="Grigoriev I.V."/>
            <person name="Hibbett D.S."/>
            <person name="Martin F."/>
        </authorList>
    </citation>
    <scope>NUCLEOTIDE SEQUENCE [LARGE SCALE GENOMIC DNA]</scope>
    <source>
        <strain evidence="4">LaAM-08-1</strain>
    </source>
</reference>
<reference evidence="3 4" key="1">
    <citation type="submission" date="2014-04" db="EMBL/GenBank/DDBJ databases">
        <authorList>
            <consortium name="DOE Joint Genome Institute"/>
            <person name="Kuo A."/>
            <person name="Kohler A."/>
            <person name="Nagy L.G."/>
            <person name="Floudas D."/>
            <person name="Copeland A."/>
            <person name="Barry K.W."/>
            <person name="Cichocki N."/>
            <person name="Veneault-Fourrey C."/>
            <person name="LaButti K."/>
            <person name="Lindquist E.A."/>
            <person name="Lipzen A."/>
            <person name="Lundell T."/>
            <person name="Morin E."/>
            <person name="Murat C."/>
            <person name="Sun H."/>
            <person name="Tunlid A."/>
            <person name="Henrissat B."/>
            <person name="Grigoriev I.V."/>
            <person name="Hibbett D.S."/>
            <person name="Martin F."/>
            <person name="Nordberg H.P."/>
            <person name="Cantor M.N."/>
            <person name="Hua S.X."/>
        </authorList>
    </citation>
    <scope>NUCLEOTIDE SEQUENCE [LARGE SCALE GENOMIC DNA]</scope>
    <source>
        <strain evidence="3 4">LaAM-08-1</strain>
    </source>
</reference>
<feature type="region of interest" description="Disordered" evidence="1">
    <location>
        <begin position="442"/>
        <end position="693"/>
    </location>
</feature>
<name>A0A0C9X4T6_9AGAR</name>
<dbReference type="InterPro" id="IPR053793">
    <property type="entry name" value="PB1-like"/>
</dbReference>
<evidence type="ECO:0000256" key="1">
    <source>
        <dbReference type="SAM" id="MobiDB-lite"/>
    </source>
</evidence>
<protein>
    <submittedName>
        <fullName evidence="3">Unplaced genomic scaffold K443scaffold_13, whole genome shotgun sequence</fullName>
    </submittedName>
</protein>
<evidence type="ECO:0000259" key="2">
    <source>
        <dbReference type="PROSITE" id="PS51745"/>
    </source>
</evidence>
<dbReference type="Pfam" id="PF00564">
    <property type="entry name" value="PB1"/>
    <property type="match status" value="1"/>
</dbReference>
<dbReference type="HOGENOM" id="CLU_020081_0_0_1"/>
<dbReference type="SUPFAM" id="SSF54277">
    <property type="entry name" value="CAD &amp; PB1 domains"/>
    <property type="match status" value="1"/>
</dbReference>
<feature type="compositionally biased region" description="Basic and acidic residues" evidence="1">
    <location>
        <begin position="173"/>
        <end position="182"/>
    </location>
</feature>
<feature type="region of interest" description="Disordered" evidence="1">
    <location>
        <begin position="218"/>
        <end position="280"/>
    </location>
</feature>
<dbReference type="OrthoDB" id="661148at2759"/>
<feature type="compositionally biased region" description="Basic and acidic residues" evidence="1">
    <location>
        <begin position="638"/>
        <end position="659"/>
    </location>
</feature>
<feature type="compositionally biased region" description="Basic residues" evidence="1">
    <location>
        <begin position="713"/>
        <end position="729"/>
    </location>
</feature>
<evidence type="ECO:0000313" key="3">
    <source>
        <dbReference type="EMBL" id="KIK07210.1"/>
    </source>
</evidence>
<feature type="compositionally biased region" description="Basic and acidic residues" evidence="1">
    <location>
        <begin position="465"/>
        <end position="474"/>
    </location>
</feature>
<dbReference type="EMBL" id="KN838548">
    <property type="protein sequence ID" value="KIK07210.1"/>
    <property type="molecule type" value="Genomic_DNA"/>
</dbReference>
<proteinExistence type="predicted"/>
<dbReference type="PROSITE" id="PS51745">
    <property type="entry name" value="PB1"/>
    <property type="match status" value="1"/>
</dbReference>